<evidence type="ECO:0000313" key="2">
    <source>
        <dbReference type="EMBL" id="CEA07077.1"/>
    </source>
</evidence>
<feature type="transmembrane region" description="Helical" evidence="1">
    <location>
        <begin position="172"/>
        <end position="194"/>
    </location>
</feature>
<accession>A0A078MNW1</accession>
<keyword evidence="1" id="KW-1133">Transmembrane helix</keyword>
<dbReference type="PATRIC" id="fig|1461584.3.peg.377"/>
<proteinExistence type="predicted"/>
<feature type="transmembrane region" description="Helical" evidence="1">
    <location>
        <begin position="6"/>
        <end position="27"/>
    </location>
</feature>
<keyword evidence="1" id="KW-0472">Membrane</keyword>
<sequence>MNAATAMQWAALVITAVGFVVRVPAAVRGRSRAMTVCLLLLTVAMALSLPVFYEPVDAFLGGGNVANLLLRFCLYVIFLILGSRMSVAFDAPRAGRLVVGPIGWWVFGVVGALTVLTFVLSDLPETRTGLVGYDYQFSVELYATLGRLYPGYVAACVAAAAAATAARPGYPVLARVAAGLIALGLLKVVLFVLLRLTPVELGDLNFYLPFCAVIAVTLGLMVIQGVHWRQQRDRRNLLASINAARPQT</sequence>
<feature type="transmembrane region" description="Helical" evidence="1">
    <location>
        <begin position="141"/>
        <end position="165"/>
    </location>
</feature>
<keyword evidence="1" id="KW-0812">Transmembrane</keyword>
<feature type="transmembrane region" description="Helical" evidence="1">
    <location>
        <begin position="34"/>
        <end position="53"/>
    </location>
</feature>
<name>A0A078MNW1_9MICC</name>
<feature type="transmembrane region" description="Helical" evidence="1">
    <location>
        <begin position="102"/>
        <end position="121"/>
    </location>
</feature>
<dbReference type="AlphaFoldDB" id="A0A078MNW1"/>
<reference evidence="2" key="1">
    <citation type="submission" date="2014-07" db="EMBL/GenBank/DDBJ databases">
        <authorList>
            <person name="Urmite Genomes Urmite Genomes"/>
        </authorList>
    </citation>
    <scope>NUCLEOTIDE SEQUENCE</scope>
    <source>
        <strain evidence="2">11W110_air</strain>
    </source>
</reference>
<organism evidence="2">
    <name type="scientific">Arthrobacter saudimassiliensis</name>
    <dbReference type="NCBI Taxonomy" id="1461584"/>
    <lineage>
        <taxon>Bacteria</taxon>
        <taxon>Bacillati</taxon>
        <taxon>Actinomycetota</taxon>
        <taxon>Actinomycetes</taxon>
        <taxon>Micrococcales</taxon>
        <taxon>Micrococcaceae</taxon>
        <taxon>Arthrobacter</taxon>
    </lineage>
</organism>
<feature type="transmembrane region" description="Helical" evidence="1">
    <location>
        <begin position="59"/>
        <end position="81"/>
    </location>
</feature>
<feature type="transmembrane region" description="Helical" evidence="1">
    <location>
        <begin position="206"/>
        <end position="226"/>
    </location>
</feature>
<evidence type="ECO:0000256" key="1">
    <source>
        <dbReference type="SAM" id="Phobius"/>
    </source>
</evidence>
<dbReference type="EMBL" id="LN483070">
    <property type="protein sequence ID" value="CEA07077.1"/>
    <property type="molecule type" value="Genomic_DNA"/>
</dbReference>
<protein>
    <submittedName>
        <fullName evidence="2">Uncharacterized protein</fullName>
    </submittedName>
</protein>
<gene>
    <name evidence="2" type="ORF">BN1051_00389</name>
</gene>